<dbReference type="Gene3D" id="2.60.120.10">
    <property type="entry name" value="Jelly Rolls"/>
    <property type="match status" value="1"/>
</dbReference>
<dbReference type="InterPro" id="IPR018490">
    <property type="entry name" value="cNMP-bd_dom_sf"/>
</dbReference>
<evidence type="ECO:0000256" key="2">
    <source>
        <dbReference type="ARBA" id="ARBA00023125"/>
    </source>
</evidence>
<protein>
    <submittedName>
        <fullName evidence="6">Crp/Fnr family transcriptional regulator</fullName>
    </submittedName>
</protein>
<dbReference type="Gene3D" id="1.10.10.10">
    <property type="entry name" value="Winged helix-like DNA-binding domain superfamily/Winged helix DNA-binding domain"/>
    <property type="match status" value="1"/>
</dbReference>
<organism evidence="6 7">
    <name type="scientific">Amycolatopsis pigmentata</name>
    <dbReference type="NCBI Taxonomy" id="450801"/>
    <lineage>
        <taxon>Bacteria</taxon>
        <taxon>Bacillati</taxon>
        <taxon>Actinomycetota</taxon>
        <taxon>Actinomycetes</taxon>
        <taxon>Pseudonocardiales</taxon>
        <taxon>Pseudonocardiaceae</taxon>
        <taxon>Amycolatopsis</taxon>
    </lineage>
</organism>
<dbReference type="InterPro" id="IPR050397">
    <property type="entry name" value="Env_Response_Regulators"/>
</dbReference>
<dbReference type="PANTHER" id="PTHR24567:SF68">
    <property type="entry name" value="DNA-BINDING TRANSCRIPTIONAL DUAL REGULATOR CRP"/>
    <property type="match status" value="1"/>
</dbReference>
<proteinExistence type="predicted"/>
<reference evidence="7" key="1">
    <citation type="journal article" date="2019" name="Int. J. Syst. Evol. Microbiol.">
        <title>The Global Catalogue of Microorganisms (GCM) 10K type strain sequencing project: providing services to taxonomists for standard genome sequencing and annotation.</title>
        <authorList>
            <consortium name="The Broad Institute Genomics Platform"/>
            <consortium name="The Broad Institute Genome Sequencing Center for Infectious Disease"/>
            <person name="Wu L."/>
            <person name="Ma J."/>
        </authorList>
    </citation>
    <scope>NUCLEOTIDE SEQUENCE [LARGE SCALE GENOMIC DNA]</scope>
    <source>
        <strain evidence="7">CGMCC 4.7645</strain>
    </source>
</reference>
<keyword evidence="1" id="KW-0805">Transcription regulation</keyword>
<dbReference type="InterPro" id="IPR012318">
    <property type="entry name" value="HTH_CRP"/>
</dbReference>
<dbReference type="Pfam" id="PF00027">
    <property type="entry name" value="cNMP_binding"/>
    <property type="match status" value="1"/>
</dbReference>
<dbReference type="EMBL" id="JBHUKR010000007">
    <property type="protein sequence ID" value="MFD2417516.1"/>
    <property type="molecule type" value="Genomic_DNA"/>
</dbReference>
<keyword evidence="3" id="KW-0804">Transcription</keyword>
<evidence type="ECO:0000259" key="5">
    <source>
        <dbReference type="PROSITE" id="PS51063"/>
    </source>
</evidence>
<comment type="caution">
    <text evidence="6">The sequence shown here is derived from an EMBL/GenBank/DDBJ whole genome shotgun (WGS) entry which is preliminary data.</text>
</comment>
<dbReference type="CDD" id="cd00038">
    <property type="entry name" value="CAP_ED"/>
    <property type="match status" value="1"/>
</dbReference>
<evidence type="ECO:0000256" key="3">
    <source>
        <dbReference type="ARBA" id="ARBA00023163"/>
    </source>
</evidence>
<sequence>MASTDFWGMLDPTQREVIRAAALVRRFRSGTVLMSEGDRARSVLVIVSGWAKVTTAGPGGHEAVLNVCGPGDIIGEIAAMDGGPRSGAVIAVDVVTALYLTAEQFSRLLRGHPGIATVVSRVITGRLRAADARRRQFADRTTAGRIVELLADLADRYGVTTSDGVVVALRISQQDIAGMVAASREAAARTLRALREAGVISTARRRLTIHRPEALRTFAD</sequence>
<dbReference type="Proteomes" id="UP001597417">
    <property type="component" value="Unassembled WGS sequence"/>
</dbReference>
<evidence type="ECO:0000313" key="7">
    <source>
        <dbReference type="Proteomes" id="UP001597417"/>
    </source>
</evidence>
<dbReference type="SUPFAM" id="SSF46785">
    <property type="entry name" value="Winged helix' DNA-binding domain"/>
    <property type="match status" value="1"/>
</dbReference>
<gene>
    <name evidence="6" type="ORF">ACFSXZ_14395</name>
</gene>
<dbReference type="Pfam" id="PF13545">
    <property type="entry name" value="HTH_Crp_2"/>
    <property type="match status" value="1"/>
</dbReference>
<dbReference type="InterPro" id="IPR036388">
    <property type="entry name" value="WH-like_DNA-bd_sf"/>
</dbReference>
<feature type="domain" description="Cyclic nucleotide-binding" evidence="4">
    <location>
        <begin position="6"/>
        <end position="109"/>
    </location>
</feature>
<dbReference type="InterPro" id="IPR000595">
    <property type="entry name" value="cNMP-bd_dom"/>
</dbReference>
<dbReference type="PROSITE" id="PS51063">
    <property type="entry name" value="HTH_CRP_2"/>
    <property type="match status" value="1"/>
</dbReference>
<dbReference type="RefSeq" id="WP_378265343.1">
    <property type="nucleotide sequence ID" value="NZ_JBHUKR010000007.1"/>
</dbReference>
<dbReference type="PROSITE" id="PS50042">
    <property type="entry name" value="CNMP_BINDING_3"/>
    <property type="match status" value="1"/>
</dbReference>
<accession>A0ABW5FXQ2</accession>
<evidence type="ECO:0000259" key="4">
    <source>
        <dbReference type="PROSITE" id="PS50042"/>
    </source>
</evidence>
<keyword evidence="2" id="KW-0238">DNA-binding</keyword>
<dbReference type="InterPro" id="IPR036390">
    <property type="entry name" value="WH_DNA-bd_sf"/>
</dbReference>
<feature type="domain" description="HTH crp-type" evidence="5">
    <location>
        <begin position="140"/>
        <end position="213"/>
    </location>
</feature>
<keyword evidence="7" id="KW-1185">Reference proteome</keyword>
<dbReference type="PANTHER" id="PTHR24567">
    <property type="entry name" value="CRP FAMILY TRANSCRIPTIONAL REGULATORY PROTEIN"/>
    <property type="match status" value="1"/>
</dbReference>
<dbReference type="SUPFAM" id="SSF51206">
    <property type="entry name" value="cAMP-binding domain-like"/>
    <property type="match status" value="1"/>
</dbReference>
<dbReference type="SMART" id="SM00419">
    <property type="entry name" value="HTH_CRP"/>
    <property type="match status" value="1"/>
</dbReference>
<evidence type="ECO:0000256" key="1">
    <source>
        <dbReference type="ARBA" id="ARBA00023015"/>
    </source>
</evidence>
<dbReference type="InterPro" id="IPR014710">
    <property type="entry name" value="RmlC-like_jellyroll"/>
</dbReference>
<dbReference type="SMART" id="SM00100">
    <property type="entry name" value="cNMP"/>
    <property type="match status" value="1"/>
</dbReference>
<evidence type="ECO:0000313" key="6">
    <source>
        <dbReference type="EMBL" id="MFD2417516.1"/>
    </source>
</evidence>
<name>A0ABW5FXQ2_9PSEU</name>